<dbReference type="AlphaFoldDB" id="A0A2R6NMG5"/>
<dbReference type="Proteomes" id="UP000186601">
    <property type="component" value="Unassembled WGS sequence"/>
</dbReference>
<evidence type="ECO:0000256" key="1">
    <source>
        <dbReference type="SAM" id="MobiDB-lite"/>
    </source>
</evidence>
<sequence length="69" mass="7758">MAHRRYQTSIVPPISDYFDSRNSSRRGLRGGRTSAKHSPIKKSAAPSSNTETTSAVFARSFTVLRFKRK</sequence>
<gene>
    <name evidence="2" type="ORF">PHLCEN_2v10498</name>
</gene>
<evidence type="ECO:0000313" key="3">
    <source>
        <dbReference type="Proteomes" id="UP000186601"/>
    </source>
</evidence>
<accession>A0A2R6NMG5</accession>
<organism evidence="2 3">
    <name type="scientific">Hermanssonia centrifuga</name>
    <dbReference type="NCBI Taxonomy" id="98765"/>
    <lineage>
        <taxon>Eukaryota</taxon>
        <taxon>Fungi</taxon>
        <taxon>Dikarya</taxon>
        <taxon>Basidiomycota</taxon>
        <taxon>Agaricomycotina</taxon>
        <taxon>Agaricomycetes</taxon>
        <taxon>Polyporales</taxon>
        <taxon>Meruliaceae</taxon>
        <taxon>Hermanssonia</taxon>
    </lineage>
</organism>
<comment type="caution">
    <text evidence="2">The sequence shown here is derived from an EMBL/GenBank/DDBJ whole genome shotgun (WGS) entry which is preliminary data.</text>
</comment>
<keyword evidence="3" id="KW-1185">Reference proteome</keyword>
<feature type="region of interest" description="Disordered" evidence="1">
    <location>
        <begin position="1"/>
        <end position="53"/>
    </location>
</feature>
<evidence type="ECO:0000313" key="2">
    <source>
        <dbReference type="EMBL" id="PSR73579.1"/>
    </source>
</evidence>
<dbReference type="EMBL" id="MLYV02001069">
    <property type="protein sequence ID" value="PSR73579.1"/>
    <property type="molecule type" value="Genomic_DNA"/>
</dbReference>
<protein>
    <submittedName>
        <fullName evidence="2">Uncharacterized protein</fullName>
    </submittedName>
</protein>
<proteinExistence type="predicted"/>
<name>A0A2R6NMG5_9APHY</name>
<reference evidence="2 3" key="1">
    <citation type="submission" date="2018-02" db="EMBL/GenBank/DDBJ databases">
        <title>Genome sequence of the basidiomycete white-rot fungus Phlebia centrifuga.</title>
        <authorList>
            <person name="Granchi Z."/>
            <person name="Peng M."/>
            <person name="de Vries R.P."/>
            <person name="Hilden K."/>
            <person name="Makela M.R."/>
            <person name="Grigoriev I."/>
            <person name="Riley R."/>
        </authorList>
    </citation>
    <scope>NUCLEOTIDE SEQUENCE [LARGE SCALE GENOMIC DNA]</scope>
    <source>
        <strain evidence="2 3">FBCC195</strain>
    </source>
</reference>
<feature type="compositionally biased region" description="Basic residues" evidence="1">
    <location>
        <begin position="23"/>
        <end position="40"/>
    </location>
</feature>